<dbReference type="InterPro" id="IPR023214">
    <property type="entry name" value="HAD_sf"/>
</dbReference>
<evidence type="ECO:0000256" key="5">
    <source>
        <dbReference type="ARBA" id="ARBA00022553"/>
    </source>
</evidence>
<proteinExistence type="inferred from homology"/>
<evidence type="ECO:0000256" key="13">
    <source>
        <dbReference type="ARBA" id="ARBA00023065"/>
    </source>
</evidence>
<dbReference type="GO" id="GO:0043682">
    <property type="term" value="F:P-type divalent copper transporter activity"/>
    <property type="evidence" value="ECO:0007669"/>
    <property type="project" value="TreeGrafter"/>
</dbReference>
<sequence length="750" mass="78369">MSLAEPLPRGGAEPPSVDATAYVQLADDGGRRLHLLVEGVHCGGCVRRIERGLAELPGVEEARLNLTTRRLTVGWHGERRFAGEVVRKVEGLGYRVVPYEPSRLTADDTRSEKELLRCLAVAGFAAANVMLLSIAVWAGAGEESGSALRDMLHWFSALIALPAIAYAGRPFFRSALAALKARSANMDVPISLGVLLAAGMSLHETATGGPHAYFDSAVTLLFFLLVGRYLDRRARGRARSAAERLLALGAQAVTVLQDDGSQLLVPPEQVAPGATVLVAAGERIAVDGEVASGSSEIDSQLITGETLLQAAGPGARVFAGTTNVSAPLRLTVTATGEKTLLAEIVRLMECAEQRKARFVGLADRLSRIYAPVVHLAALGAFLGWALIGGLAWQQALLIAVAVLIVTCPCALGLAVPAVQVMASGRLMRRGILLKSATALERLAEVDTVVFDKTGTLTEGRPELRREAPPTGTGDEALSEAGALAANSRHPLARALVRALPDVPAAEGVVEVPGCGLERLTEAGPVRLGNRRWLGLDDEAAGDDAGEGPELWLCRPGRAPVRFAFEDRLRSDAAAVVAELQRRGLAVELLSGDRAPTVMAVAGRLGIAGAQAGLTPAGKVARLEALAAQGRKVLMVGDGLNDAPALAAASVSLSPSSAIDISQTAADAVFQGTRLDPVLEVLEVARRAEALVRQNFGLAILYNLFAVPLAVAGFVTPLIAAVAMSCSSLTVIGNALRLGLVRRRAAPDAAR</sequence>
<keyword evidence="14 15" id="KW-0472">Membrane</keyword>
<keyword evidence="18" id="KW-1185">Reference proteome</keyword>
<evidence type="ECO:0000256" key="9">
    <source>
        <dbReference type="ARBA" id="ARBA00022840"/>
    </source>
</evidence>
<feature type="transmembrane region" description="Helical" evidence="15">
    <location>
        <begin position="695"/>
        <end position="714"/>
    </location>
</feature>
<dbReference type="PRINTS" id="PR00119">
    <property type="entry name" value="CATATPASE"/>
</dbReference>
<dbReference type="InterPro" id="IPR027256">
    <property type="entry name" value="P-typ_ATPase_IB"/>
</dbReference>
<evidence type="ECO:0000313" key="18">
    <source>
        <dbReference type="Proteomes" id="UP000192917"/>
    </source>
</evidence>
<keyword evidence="7 15" id="KW-0479">Metal-binding</keyword>
<evidence type="ECO:0000256" key="8">
    <source>
        <dbReference type="ARBA" id="ARBA00022741"/>
    </source>
</evidence>
<keyword evidence="3" id="KW-0813">Transport</keyword>
<feature type="transmembrane region" description="Helical" evidence="15">
    <location>
        <begin position="396"/>
        <end position="418"/>
    </location>
</feature>
<evidence type="ECO:0000256" key="4">
    <source>
        <dbReference type="ARBA" id="ARBA00022475"/>
    </source>
</evidence>
<evidence type="ECO:0000256" key="12">
    <source>
        <dbReference type="ARBA" id="ARBA00022989"/>
    </source>
</evidence>
<dbReference type="SUPFAM" id="SSF55008">
    <property type="entry name" value="HMA, heavy metal-associated domain"/>
    <property type="match status" value="1"/>
</dbReference>
<dbReference type="GO" id="GO:0005886">
    <property type="term" value="C:plasma membrane"/>
    <property type="evidence" value="ECO:0007669"/>
    <property type="project" value="UniProtKB-SubCell"/>
</dbReference>
<keyword evidence="10" id="KW-0460">Magnesium</keyword>
<dbReference type="SUPFAM" id="SSF81653">
    <property type="entry name" value="Calcium ATPase, transduction domain A"/>
    <property type="match status" value="1"/>
</dbReference>
<evidence type="ECO:0000256" key="6">
    <source>
        <dbReference type="ARBA" id="ARBA00022692"/>
    </source>
</evidence>
<dbReference type="EMBL" id="FWZX01000014">
    <property type="protein sequence ID" value="SMF40419.1"/>
    <property type="molecule type" value="Genomic_DNA"/>
</dbReference>
<keyword evidence="9 15" id="KW-0067">ATP-binding</keyword>
<feature type="transmembrane region" description="Helical" evidence="15">
    <location>
        <begin position="720"/>
        <end position="740"/>
    </location>
</feature>
<evidence type="ECO:0000256" key="7">
    <source>
        <dbReference type="ARBA" id="ARBA00022723"/>
    </source>
</evidence>
<feature type="transmembrane region" description="Helical" evidence="15">
    <location>
        <begin position="212"/>
        <end position="230"/>
    </location>
</feature>
<dbReference type="InterPro" id="IPR036163">
    <property type="entry name" value="HMA_dom_sf"/>
</dbReference>
<comment type="subcellular location">
    <subcellularLocation>
        <location evidence="1">Cell membrane</location>
        <topology evidence="1">Multi-pass membrane protein</topology>
    </subcellularLocation>
</comment>
<keyword evidence="6 15" id="KW-0812">Transmembrane</keyword>
<dbReference type="InterPro" id="IPR008250">
    <property type="entry name" value="ATPase_P-typ_transduc_dom_A_sf"/>
</dbReference>
<dbReference type="PANTHER" id="PTHR43520:SF5">
    <property type="entry name" value="CATION-TRANSPORTING P-TYPE ATPASE-RELATED"/>
    <property type="match status" value="1"/>
</dbReference>
<evidence type="ECO:0000259" key="16">
    <source>
        <dbReference type="PROSITE" id="PS50846"/>
    </source>
</evidence>
<dbReference type="AlphaFoldDB" id="A0A1Y6C724"/>
<dbReference type="InterPro" id="IPR023299">
    <property type="entry name" value="ATPase_P-typ_cyto_dom_N"/>
</dbReference>
<evidence type="ECO:0000256" key="11">
    <source>
        <dbReference type="ARBA" id="ARBA00022967"/>
    </source>
</evidence>
<feature type="transmembrane region" description="Helical" evidence="15">
    <location>
        <begin position="118"/>
        <end position="140"/>
    </location>
</feature>
<organism evidence="17 18">
    <name type="scientific">Tistlia consotensis USBA 355</name>
    <dbReference type="NCBI Taxonomy" id="560819"/>
    <lineage>
        <taxon>Bacteria</taxon>
        <taxon>Pseudomonadati</taxon>
        <taxon>Pseudomonadota</taxon>
        <taxon>Alphaproteobacteria</taxon>
        <taxon>Rhodospirillales</taxon>
        <taxon>Rhodovibrionaceae</taxon>
        <taxon>Tistlia</taxon>
    </lineage>
</organism>
<dbReference type="InterPro" id="IPR036412">
    <property type="entry name" value="HAD-like_sf"/>
</dbReference>
<keyword evidence="4 15" id="KW-1003">Cell membrane</keyword>
<feature type="transmembrane region" description="Helical" evidence="15">
    <location>
        <begin position="184"/>
        <end position="200"/>
    </location>
</feature>
<dbReference type="GO" id="GO:0005524">
    <property type="term" value="F:ATP binding"/>
    <property type="evidence" value="ECO:0007669"/>
    <property type="project" value="UniProtKB-UniRule"/>
</dbReference>
<dbReference type="InterPro" id="IPR001757">
    <property type="entry name" value="P_typ_ATPase"/>
</dbReference>
<keyword evidence="13" id="KW-0406">Ion transport</keyword>
<keyword evidence="8 15" id="KW-0547">Nucleotide-binding</keyword>
<dbReference type="InterPro" id="IPR023298">
    <property type="entry name" value="ATPase_P-typ_TM_dom_sf"/>
</dbReference>
<dbReference type="STRING" id="560819.SAMN05428998_11417"/>
<keyword evidence="5" id="KW-0597">Phosphoprotein</keyword>
<dbReference type="InterPro" id="IPR059000">
    <property type="entry name" value="ATPase_P-type_domA"/>
</dbReference>
<dbReference type="NCBIfam" id="TIGR01494">
    <property type="entry name" value="ATPase_P-type"/>
    <property type="match status" value="2"/>
</dbReference>
<reference evidence="17 18" key="1">
    <citation type="submission" date="2017-04" db="EMBL/GenBank/DDBJ databases">
        <authorList>
            <person name="Afonso C.L."/>
            <person name="Miller P.J."/>
            <person name="Scott M.A."/>
            <person name="Spackman E."/>
            <person name="Goraichik I."/>
            <person name="Dimitrov K.M."/>
            <person name="Suarez D.L."/>
            <person name="Swayne D.E."/>
        </authorList>
    </citation>
    <scope>NUCLEOTIDE SEQUENCE [LARGE SCALE GENOMIC DNA]</scope>
    <source>
        <strain evidence="17 18">USBA 355</strain>
    </source>
</reference>
<comment type="similarity">
    <text evidence="2 15">Belongs to the cation transport ATPase (P-type) (TC 3.A.3) family. Type IB subfamily.</text>
</comment>
<keyword evidence="11" id="KW-1278">Translocase</keyword>
<dbReference type="PROSITE" id="PS00154">
    <property type="entry name" value="ATPASE_E1_E2"/>
    <property type="match status" value="1"/>
</dbReference>
<dbReference type="InterPro" id="IPR006121">
    <property type="entry name" value="HMA_dom"/>
</dbReference>
<evidence type="ECO:0000256" key="1">
    <source>
        <dbReference type="ARBA" id="ARBA00004651"/>
    </source>
</evidence>
<evidence type="ECO:0000313" key="17">
    <source>
        <dbReference type="EMBL" id="SMF40419.1"/>
    </source>
</evidence>
<feature type="transmembrane region" description="Helical" evidence="15">
    <location>
        <begin position="152"/>
        <end position="172"/>
    </location>
</feature>
<evidence type="ECO:0000256" key="14">
    <source>
        <dbReference type="ARBA" id="ARBA00023136"/>
    </source>
</evidence>
<evidence type="ECO:0000256" key="2">
    <source>
        <dbReference type="ARBA" id="ARBA00006024"/>
    </source>
</evidence>
<feature type="domain" description="HMA" evidence="16">
    <location>
        <begin position="31"/>
        <end position="97"/>
    </location>
</feature>
<dbReference type="RefSeq" id="WP_085123846.1">
    <property type="nucleotide sequence ID" value="NZ_FWZX01000014.1"/>
</dbReference>
<dbReference type="NCBIfam" id="TIGR01512">
    <property type="entry name" value="ATPase-IB2_Cd"/>
    <property type="match status" value="1"/>
</dbReference>
<dbReference type="Pfam" id="PF00122">
    <property type="entry name" value="E1-E2_ATPase"/>
    <property type="match status" value="1"/>
</dbReference>
<dbReference type="Gene3D" id="2.70.150.10">
    <property type="entry name" value="Calcium-transporting ATPase, cytoplasmic transduction domain A"/>
    <property type="match status" value="1"/>
</dbReference>
<evidence type="ECO:0000256" key="15">
    <source>
        <dbReference type="RuleBase" id="RU362081"/>
    </source>
</evidence>
<gene>
    <name evidence="17" type="ORF">SAMN05428998_11417</name>
</gene>
<dbReference type="Proteomes" id="UP000192917">
    <property type="component" value="Unassembled WGS sequence"/>
</dbReference>
<dbReference type="NCBIfam" id="TIGR01525">
    <property type="entry name" value="ATPase-IB_hvy"/>
    <property type="match status" value="1"/>
</dbReference>
<keyword evidence="12 15" id="KW-1133">Transmembrane helix</keyword>
<dbReference type="Gene3D" id="3.30.70.100">
    <property type="match status" value="1"/>
</dbReference>
<dbReference type="Gene3D" id="3.40.50.1000">
    <property type="entry name" value="HAD superfamily/HAD-like"/>
    <property type="match status" value="1"/>
</dbReference>
<evidence type="ECO:0000256" key="3">
    <source>
        <dbReference type="ARBA" id="ARBA00022448"/>
    </source>
</evidence>
<dbReference type="GO" id="GO:0016887">
    <property type="term" value="F:ATP hydrolysis activity"/>
    <property type="evidence" value="ECO:0007669"/>
    <property type="project" value="InterPro"/>
</dbReference>
<dbReference type="GO" id="GO:0005507">
    <property type="term" value="F:copper ion binding"/>
    <property type="evidence" value="ECO:0007669"/>
    <property type="project" value="TreeGrafter"/>
</dbReference>
<dbReference type="Pfam" id="PF00702">
    <property type="entry name" value="Hydrolase"/>
    <property type="match status" value="1"/>
</dbReference>
<dbReference type="PANTHER" id="PTHR43520">
    <property type="entry name" value="ATP7, ISOFORM B"/>
    <property type="match status" value="1"/>
</dbReference>
<dbReference type="NCBIfam" id="TIGR01511">
    <property type="entry name" value="ATPase-IB1_Cu"/>
    <property type="match status" value="1"/>
</dbReference>
<dbReference type="InterPro" id="IPR018303">
    <property type="entry name" value="ATPase_P-typ_P_site"/>
</dbReference>
<feature type="transmembrane region" description="Helical" evidence="15">
    <location>
        <begin position="368"/>
        <end position="390"/>
    </location>
</feature>
<dbReference type="SUPFAM" id="SSF56784">
    <property type="entry name" value="HAD-like"/>
    <property type="match status" value="1"/>
</dbReference>
<dbReference type="SUPFAM" id="SSF81665">
    <property type="entry name" value="Calcium ATPase, transmembrane domain M"/>
    <property type="match status" value="1"/>
</dbReference>
<name>A0A1Y6C724_9PROT</name>
<accession>A0A1Y6C724</accession>
<dbReference type="CDD" id="cd00371">
    <property type="entry name" value="HMA"/>
    <property type="match status" value="1"/>
</dbReference>
<dbReference type="PROSITE" id="PS50846">
    <property type="entry name" value="HMA_2"/>
    <property type="match status" value="1"/>
</dbReference>
<dbReference type="GO" id="GO:0055070">
    <property type="term" value="P:copper ion homeostasis"/>
    <property type="evidence" value="ECO:0007669"/>
    <property type="project" value="TreeGrafter"/>
</dbReference>
<protein>
    <submittedName>
        <fullName evidence="17">Cu2+-exporting ATPase</fullName>
    </submittedName>
</protein>
<evidence type="ECO:0000256" key="10">
    <source>
        <dbReference type="ARBA" id="ARBA00022842"/>
    </source>
</evidence>
<dbReference type="Pfam" id="PF00403">
    <property type="entry name" value="HMA"/>
    <property type="match status" value="1"/>
</dbReference>
<dbReference type="Gene3D" id="3.40.1110.10">
    <property type="entry name" value="Calcium-transporting ATPase, cytoplasmic domain N"/>
    <property type="match status" value="1"/>
</dbReference>